<evidence type="ECO:0000313" key="2">
    <source>
        <dbReference type="Proteomes" id="UP000266426"/>
    </source>
</evidence>
<proteinExistence type="predicted"/>
<name>A0A3A4R456_9BACT</name>
<gene>
    <name evidence="1" type="ORF">C4541_10830</name>
</gene>
<dbReference type="AlphaFoldDB" id="A0A3A4R456"/>
<accession>A0A3A4R456</accession>
<dbReference type="Proteomes" id="UP000266426">
    <property type="component" value="Unassembled WGS sequence"/>
</dbReference>
<comment type="caution">
    <text evidence="1">The sequence shown here is derived from an EMBL/GenBank/DDBJ whole genome shotgun (WGS) entry which is preliminary data.</text>
</comment>
<evidence type="ECO:0000313" key="1">
    <source>
        <dbReference type="EMBL" id="RJP57068.1"/>
    </source>
</evidence>
<sequence>MFCRMFVSKEIKAVFTALDEIGEFNDLLFYNDVKQQVGKILIKNNRDFTSIIKRDGIIPIRTAYSMINNVSGDMLETGRYHFYRGSLGSIGIQLLKMYDISTDKLIEYGEMDSKQATKHKEEMRKIIKSIG</sequence>
<reference evidence="1 2" key="1">
    <citation type="journal article" date="2017" name="ISME J.">
        <title>Energy and carbon metabolisms in a deep terrestrial subsurface fluid microbial community.</title>
        <authorList>
            <person name="Momper L."/>
            <person name="Jungbluth S.P."/>
            <person name="Lee M.D."/>
            <person name="Amend J.P."/>
        </authorList>
    </citation>
    <scope>NUCLEOTIDE SEQUENCE [LARGE SCALE GENOMIC DNA]</scope>
    <source>
        <strain evidence="1">SURF_26</strain>
    </source>
</reference>
<dbReference type="EMBL" id="QZJZ01000086">
    <property type="protein sequence ID" value="RJP57068.1"/>
    <property type="molecule type" value="Genomic_DNA"/>
</dbReference>
<organism evidence="1 2">
    <name type="scientific">Candidatus Auribacter fodinae</name>
    <dbReference type="NCBI Taxonomy" id="2093366"/>
    <lineage>
        <taxon>Bacteria</taxon>
        <taxon>Pseudomonadati</taxon>
        <taxon>Candidatus Auribacterota</taxon>
        <taxon>Candidatus Auribacteria</taxon>
        <taxon>Candidatus Auribacterales</taxon>
        <taxon>Candidatus Auribacteraceae</taxon>
        <taxon>Candidatus Auribacter</taxon>
    </lineage>
</organism>
<protein>
    <submittedName>
        <fullName evidence="1">Uncharacterized protein</fullName>
    </submittedName>
</protein>